<reference evidence="2 3" key="1">
    <citation type="submission" date="2020-12" db="EMBL/GenBank/DDBJ databases">
        <title>Metabolic potential, ecology and presence of endohyphal bacteria is reflected in genomic diversity of Mucoromycotina.</title>
        <authorList>
            <person name="Muszewska A."/>
            <person name="Okrasinska A."/>
            <person name="Steczkiewicz K."/>
            <person name="Drgas O."/>
            <person name="Orlowska M."/>
            <person name="Perlinska-Lenart U."/>
            <person name="Aleksandrzak-Piekarczyk T."/>
            <person name="Szatraj K."/>
            <person name="Zielenkiewicz U."/>
            <person name="Pilsyk S."/>
            <person name="Malc E."/>
            <person name="Mieczkowski P."/>
            <person name="Kruszewska J.S."/>
            <person name="Biernat P."/>
            <person name="Pawlowska J."/>
        </authorList>
    </citation>
    <scope>NUCLEOTIDE SEQUENCE [LARGE SCALE GENOMIC DNA]</scope>
    <source>
        <strain evidence="2 3">CBS 142.35</strain>
    </source>
</reference>
<gene>
    <name evidence="2" type="ORF">INT45_012678</name>
</gene>
<feature type="region of interest" description="Disordered" evidence="1">
    <location>
        <begin position="50"/>
        <end position="86"/>
    </location>
</feature>
<evidence type="ECO:0000313" key="2">
    <source>
        <dbReference type="EMBL" id="KAG2214744.1"/>
    </source>
</evidence>
<feature type="compositionally biased region" description="Polar residues" evidence="1">
    <location>
        <begin position="58"/>
        <end position="67"/>
    </location>
</feature>
<name>A0A8H7RPJ9_9FUNG</name>
<organism evidence="2 3">
    <name type="scientific">Circinella minor</name>
    <dbReference type="NCBI Taxonomy" id="1195481"/>
    <lineage>
        <taxon>Eukaryota</taxon>
        <taxon>Fungi</taxon>
        <taxon>Fungi incertae sedis</taxon>
        <taxon>Mucoromycota</taxon>
        <taxon>Mucoromycotina</taxon>
        <taxon>Mucoromycetes</taxon>
        <taxon>Mucorales</taxon>
        <taxon>Lichtheimiaceae</taxon>
        <taxon>Circinella</taxon>
    </lineage>
</organism>
<dbReference type="Pfam" id="PF18758">
    <property type="entry name" value="KDZ"/>
    <property type="match status" value="1"/>
</dbReference>
<feature type="compositionally biased region" description="Acidic residues" evidence="1">
    <location>
        <begin position="512"/>
        <end position="524"/>
    </location>
</feature>
<protein>
    <submittedName>
        <fullName evidence="2">Uncharacterized protein</fullName>
    </submittedName>
</protein>
<dbReference type="PANTHER" id="PTHR33096">
    <property type="entry name" value="CXC2 DOMAIN-CONTAINING PROTEIN"/>
    <property type="match status" value="1"/>
</dbReference>
<dbReference type="EMBL" id="JAEPRB010000592">
    <property type="protein sequence ID" value="KAG2214744.1"/>
    <property type="molecule type" value="Genomic_DNA"/>
</dbReference>
<dbReference type="OrthoDB" id="2505730at2759"/>
<evidence type="ECO:0000256" key="1">
    <source>
        <dbReference type="SAM" id="MobiDB-lite"/>
    </source>
</evidence>
<comment type="caution">
    <text evidence="2">The sequence shown here is derived from an EMBL/GenBank/DDBJ whole genome shotgun (WGS) entry which is preliminary data.</text>
</comment>
<dbReference type="Proteomes" id="UP000646827">
    <property type="component" value="Unassembled WGS sequence"/>
</dbReference>
<dbReference type="AlphaFoldDB" id="A0A8H7RPJ9"/>
<proteinExistence type="predicted"/>
<sequence length="530" mass="59969">MTAPKKLSASLKRKIRGNRSSIITGKRNLIPLEGPKRKRSSMSLLQRSLMGMDDEDNLASTSTSGTSDEAKASSIPQNEVPSCYFDDGDDFGGDQDAYEEVNETSIHNPTSGRSSRVVDLSTPTENESNAWLKLFPELWKAYLRGLGLYQIDNTKVELVGSRQCGCDTMKIIPLALMELHMFPSSAVKPEVAIHIDVMDTYLGQQFIQRQSVTSIVKLVEYQFPRTPTSPLQFALDGNFSLRRLANVPDDSYNSILSHNYHSTNNYWVADDFPVQPVRRSTNSTFPDLEDVPLAIPVFHAYSHGPSCQIDYHPRLLPFGLTDAEWLERLWAYIGAFSAQTKYSGPNKQKTLKTKYARATIVVQQGRDALLPYDMDTLGELWESFKKAKQGQLAPQSGTYDEAKERLRNAVAKYDWTIEILRVQGIGHRRAEVYARQARKAYQKVEKALELYITAKGDGERYLLEKKLESAQIWLHDQDNQLRSIRDTNTQSSIEEDNEVIEHGIINSIGDVNDNDGDDYNDDEYPNFTNQ</sequence>
<dbReference type="PANTHER" id="PTHR33096:SF1">
    <property type="entry name" value="CXC1-LIKE CYSTEINE CLUSTER ASSOCIATED WITH KDZ TRANSPOSASES DOMAIN-CONTAINING PROTEIN"/>
    <property type="match status" value="1"/>
</dbReference>
<accession>A0A8H7RPJ9</accession>
<feature type="region of interest" description="Disordered" evidence="1">
    <location>
        <begin position="506"/>
        <end position="530"/>
    </location>
</feature>
<evidence type="ECO:0000313" key="3">
    <source>
        <dbReference type="Proteomes" id="UP000646827"/>
    </source>
</evidence>
<dbReference type="InterPro" id="IPR040521">
    <property type="entry name" value="KDZ"/>
</dbReference>
<keyword evidence="3" id="KW-1185">Reference proteome</keyword>